<keyword evidence="3" id="KW-1185">Reference proteome</keyword>
<evidence type="ECO:0000313" key="3">
    <source>
        <dbReference type="Proteomes" id="UP000485058"/>
    </source>
</evidence>
<comment type="caution">
    <text evidence="2">The sequence shown here is derived from an EMBL/GenBank/DDBJ whole genome shotgun (WGS) entry which is preliminary data.</text>
</comment>
<dbReference type="EMBL" id="BLLF01004049">
    <property type="protein sequence ID" value="GFH28814.1"/>
    <property type="molecule type" value="Genomic_DNA"/>
</dbReference>
<name>A0A6A0A9J3_HAELA</name>
<feature type="non-terminal residue" evidence="2">
    <location>
        <position position="1"/>
    </location>
</feature>
<gene>
    <name evidence="2" type="ORF">HaLaN_27365</name>
</gene>
<dbReference type="AlphaFoldDB" id="A0A6A0A9J3"/>
<evidence type="ECO:0000256" key="1">
    <source>
        <dbReference type="SAM" id="Coils"/>
    </source>
</evidence>
<protein>
    <submittedName>
        <fullName evidence="2">Uncharacterized protein</fullName>
    </submittedName>
</protein>
<evidence type="ECO:0000313" key="2">
    <source>
        <dbReference type="EMBL" id="GFH28814.1"/>
    </source>
</evidence>
<dbReference type="Proteomes" id="UP000485058">
    <property type="component" value="Unassembled WGS sequence"/>
</dbReference>
<proteinExistence type="predicted"/>
<reference evidence="2 3" key="1">
    <citation type="submission" date="2020-02" db="EMBL/GenBank/DDBJ databases">
        <title>Draft genome sequence of Haematococcus lacustris strain NIES-144.</title>
        <authorList>
            <person name="Morimoto D."/>
            <person name="Nakagawa S."/>
            <person name="Yoshida T."/>
            <person name="Sawayama S."/>
        </authorList>
    </citation>
    <scope>NUCLEOTIDE SEQUENCE [LARGE SCALE GENOMIC DNA]</scope>
    <source>
        <strain evidence="2 3">NIES-144</strain>
    </source>
</reference>
<sequence length="120" mass="13170">VSGAGEVGGVRWQLQWQQVPGLHLPAEQLRARITLLAQRMLQLEELLEAEEEAQQQVQQQQEQQLVEGQCQQQQVQQGACNIKLPDSLLNSVVVLDAPNPAAPGGVTKVYLLAMSHVSKV</sequence>
<accession>A0A6A0A9J3</accession>
<organism evidence="2 3">
    <name type="scientific">Haematococcus lacustris</name>
    <name type="common">Green alga</name>
    <name type="synonym">Haematococcus pluvialis</name>
    <dbReference type="NCBI Taxonomy" id="44745"/>
    <lineage>
        <taxon>Eukaryota</taxon>
        <taxon>Viridiplantae</taxon>
        <taxon>Chlorophyta</taxon>
        <taxon>core chlorophytes</taxon>
        <taxon>Chlorophyceae</taxon>
        <taxon>CS clade</taxon>
        <taxon>Chlamydomonadales</taxon>
        <taxon>Haematococcaceae</taxon>
        <taxon>Haematococcus</taxon>
    </lineage>
</organism>
<feature type="coiled-coil region" evidence="1">
    <location>
        <begin position="26"/>
        <end position="67"/>
    </location>
</feature>
<keyword evidence="1" id="KW-0175">Coiled coil</keyword>